<evidence type="ECO:0000313" key="6">
    <source>
        <dbReference type="EMBL" id="RKS73957.1"/>
    </source>
</evidence>
<gene>
    <name evidence="6" type="ORF">CLV35_2453</name>
</gene>
<keyword evidence="4" id="KW-0472">Membrane</keyword>
<dbReference type="InterPro" id="IPR011712">
    <property type="entry name" value="Sig_transdc_His_kin_sub3_dim/P"/>
</dbReference>
<proteinExistence type="predicted"/>
<accession>A0A420XP38</accession>
<keyword evidence="4" id="KW-0812">Transmembrane</keyword>
<evidence type="ECO:0000313" key="7">
    <source>
        <dbReference type="Proteomes" id="UP000281955"/>
    </source>
</evidence>
<evidence type="ECO:0000256" key="1">
    <source>
        <dbReference type="ARBA" id="ARBA00022679"/>
    </source>
</evidence>
<dbReference type="Pfam" id="PF07730">
    <property type="entry name" value="HisKA_3"/>
    <property type="match status" value="1"/>
</dbReference>
<dbReference type="CDD" id="cd16917">
    <property type="entry name" value="HATPase_UhpB-NarQ-NarX-like"/>
    <property type="match status" value="1"/>
</dbReference>
<dbReference type="GO" id="GO:0000155">
    <property type="term" value="F:phosphorelay sensor kinase activity"/>
    <property type="evidence" value="ECO:0007669"/>
    <property type="project" value="InterPro"/>
</dbReference>
<dbReference type="InterPro" id="IPR036890">
    <property type="entry name" value="HATPase_C_sf"/>
</dbReference>
<comment type="caution">
    <text evidence="6">The sequence shown here is derived from an EMBL/GenBank/DDBJ whole genome shotgun (WGS) entry which is preliminary data.</text>
</comment>
<dbReference type="FunCoup" id="A0A420XP38">
    <property type="interactions" value="1"/>
</dbReference>
<protein>
    <submittedName>
        <fullName evidence="6">Two-component system sensor histidine kinase DesK</fullName>
    </submittedName>
</protein>
<evidence type="ECO:0000256" key="4">
    <source>
        <dbReference type="SAM" id="Phobius"/>
    </source>
</evidence>
<keyword evidence="7" id="KW-1185">Reference proteome</keyword>
<dbReference type="GO" id="GO:0046983">
    <property type="term" value="F:protein dimerization activity"/>
    <property type="evidence" value="ECO:0007669"/>
    <property type="project" value="InterPro"/>
</dbReference>
<feature type="domain" description="Signal transduction histidine kinase subgroup 3 dimerisation and phosphoacceptor" evidence="5">
    <location>
        <begin position="188"/>
        <end position="253"/>
    </location>
</feature>
<keyword evidence="4" id="KW-1133">Transmembrane helix</keyword>
<reference evidence="6 7" key="1">
    <citation type="submission" date="2018-10" db="EMBL/GenBank/DDBJ databases">
        <title>Genomic Encyclopedia of Archaeal and Bacterial Type Strains, Phase II (KMG-II): from individual species to whole genera.</title>
        <authorList>
            <person name="Goeker M."/>
        </authorList>
    </citation>
    <scope>NUCLEOTIDE SEQUENCE [LARGE SCALE GENOMIC DNA]</scope>
    <source>
        <strain evidence="6 7">RP-AC37</strain>
    </source>
</reference>
<dbReference type="Proteomes" id="UP000281955">
    <property type="component" value="Unassembled WGS sequence"/>
</dbReference>
<dbReference type="Gene3D" id="3.30.565.10">
    <property type="entry name" value="Histidine kinase-like ATPase, C-terminal domain"/>
    <property type="match status" value="1"/>
</dbReference>
<dbReference type="EMBL" id="RBWV01000012">
    <property type="protein sequence ID" value="RKS73957.1"/>
    <property type="molecule type" value="Genomic_DNA"/>
</dbReference>
<keyword evidence="1" id="KW-0808">Transferase</keyword>
<name>A0A420XP38_9ACTN</name>
<keyword evidence="2 6" id="KW-0418">Kinase</keyword>
<dbReference type="InterPro" id="IPR050482">
    <property type="entry name" value="Sensor_HK_TwoCompSys"/>
</dbReference>
<organism evidence="6 7">
    <name type="scientific">Motilibacter peucedani</name>
    <dbReference type="NCBI Taxonomy" id="598650"/>
    <lineage>
        <taxon>Bacteria</taxon>
        <taxon>Bacillati</taxon>
        <taxon>Actinomycetota</taxon>
        <taxon>Actinomycetes</taxon>
        <taxon>Motilibacterales</taxon>
        <taxon>Motilibacteraceae</taxon>
        <taxon>Motilibacter</taxon>
    </lineage>
</organism>
<sequence length="374" mass="39392">MTGGAQSMGVLEPPPRLRWVFAAVWLVYLQQAFAASWHSPSVVARWVSLTALTVFAVTYLLVFRWGRTAIRSGVEVTPRGWYAVAGMTGLALLTLPGAGEDGLATTVYLAASVMLLLPRVHRLVALALLLASAWLAQVLVPGWSTDGGVLLGTVLAAVATGGVLKVVERNRQLAHAHEEIARLAVAEERSRMARDLHDILGHSLTVITVKAELAGRLLEADPTRVAAEVHDIERLSREALTDVRATISGQRTVTLTGEIAGARAALAGAGIEADLPTAVDEVPGSRRELFGWAVREGVTNVVRHSGARHCRVRVRADGVEIVDDGRGPCPGGGAGSGLAGLRERVRQAGGEVAVGRASESGGFALRVELPAARA</sequence>
<dbReference type="AlphaFoldDB" id="A0A420XP38"/>
<evidence type="ECO:0000259" key="5">
    <source>
        <dbReference type="Pfam" id="PF07730"/>
    </source>
</evidence>
<dbReference type="GO" id="GO:0016020">
    <property type="term" value="C:membrane"/>
    <property type="evidence" value="ECO:0007669"/>
    <property type="project" value="InterPro"/>
</dbReference>
<keyword evidence="3" id="KW-0902">Two-component regulatory system</keyword>
<dbReference type="RefSeq" id="WP_121193742.1">
    <property type="nucleotide sequence ID" value="NZ_RBWV01000012.1"/>
</dbReference>
<evidence type="ECO:0000256" key="2">
    <source>
        <dbReference type="ARBA" id="ARBA00022777"/>
    </source>
</evidence>
<feature type="transmembrane region" description="Helical" evidence="4">
    <location>
        <begin position="149"/>
        <end position="167"/>
    </location>
</feature>
<dbReference type="PANTHER" id="PTHR24421:SF63">
    <property type="entry name" value="SENSOR HISTIDINE KINASE DESK"/>
    <property type="match status" value="1"/>
</dbReference>
<dbReference type="PANTHER" id="PTHR24421">
    <property type="entry name" value="NITRATE/NITRITE SENSOR PROTEIN NARX-RELATED"/>
    <property type="match status" value="1"/>
</dbReference>
<dbReference type="OrthoDB" id="5241784at2"/>
<evidence type="ECO:0000256" key="3">
    <source>
        <dbReference type="ARBA" id="ARBA00023012"/>
    </source>
</evidence>
<dbReference type="SUPFAM" id="SSF55874">
    <property type="entry name" value="ATPase domain of HSP90 chaperone/DNA topoisomerase II/histidine kinase"/>
    <property type="match status" value="1"/>
</dbReference>
<dbReference type="Gene3D" id="1.20.5.1930">
    <property type="match status" value="1"/>
</dbReference>
<dbReference type="InParanoid" id="A0A420XP38"/>
<feature type="transmembrane region" description="Helical" evidence="4">
    <location>
        <begin position="123"/>
        <end position="143"/>
    </location>
</feature>
<feature type="transmembrane region" description="Helical" evidence="4">
    <location>
        <begin position="44"/>
        <end position="62"/>
    </location>
</feature>